<keyword evidence="3" id="KW-1015">Disulfide bond</keyword>
<dbReference type="GO" id="GO:0009897">
    <property type="term" value="C:external side of plasma membrane"/>
    <property type="evidence" value="ECO:0007669"/>
    <property type="project" value="TreeGrafter"/>
</dbReference>
<evidence type="ECO:0000256" key="4">
    <source>
        <dbReference type="SAM" id="MobiDB-lite"/>
    </source>
</evidence>
<dbReference type="AlphaFoldDB" id="V4A3I8"/>
<keyword evidence="2" id="KW-0732">Signal</keyword>
<feature type="region of interest" description="Disordered" evidence="4">
    <location>
        <begin position="1"/>
        <end position="21"/>
    </location>
</feature>
<evidence type="ECO:0000256" key="5">
    <source>
        <dbReference type="SAM" id="Phobius"/>
    </source>
</evidence>
<comment type="similarity">
    <text evidence="1">Belongs to the folate receptor family.</text>
</comment>
<dbReference type="RefSeq" id="XP_009059868.1">
    <property type="nucleotide sequence ID" value="XM_009061620.1"/>
</dbReference>
<evidence type="ECO:0000256" key="2">
    <source>
        <dbReference type="ARBA" id="ARBA00022729"/>
    </source>
</evidence>
<feature type="domain" description="Folate receptor-like" evidence="6">
    <location>
        <begin position="9"/>
        <end position="179"/>
    </location>
</feature>
<feature type="transmembrane region" description="Helical" evidence="5">
    <location>
        <begin position="209"/>
        <end position="228"/>
    </location>
</feature>
<dbReference type="Pfam" id="PF03024">
    <property type="entry name" value="Folate_rec"/>
    <property type="match status" value="1"/>
</dbReference>
<dbReference type="GeneID" id="20232479"/>
<proteinExistence type="inferred from homology"/>
<evidence type="ECO:0000256" key="1">
    <source>
        <dbReference type="ARBA" id="ARBA00007932"/>
    </source>
</evidence>
<keyword evidence="5" id="KW-0812">Transmembrane</keyword>
<dbReference type="InterPro" id="IPR004269">
    <property type="entry name" value="Folate_rcpt"/>
</dbReference>
<dbReference type="PANTHER" id="PTHR10517:SF14">
    <property type="entry name" value="FOLATE RECEPTOR 1-RELATED"/>
    <property type="match status" value="1"/>
</dbReference>
<evidence type="ECO:0000256" key="3">
    <source>
        <dbReference type="ARBA" id="ARBA00023157"/>
    </source>
</evidence>
<reference evidence="7 8" key="1">
    <citation type="journal article" date="2013" name="Nature">
        <title>Insights into bilaterian evolution from three spiralian genomes.</title>
        <authorList>
            <person name="Simakov O."/>
            <person name="Marletaz F."/>
            <person name="Cho S.J."/>
            <person name="Edsinger-Gonzales E."/>
            <person name="Havlak P."/>
            <person name="Hellsten U."/>
            <person name="Kuo D.H."/>
            <person name="Larsson T."/>
            <person name="Lv J."/>
            <person name="Arendt D."/>
            <person name="Savage R."/>
            <person name="Osoegawa K."/>
            <person name="de Jong P."/>
            <person name="Grimwood J."/>
            <person name="Chapman J.A."/>
            <person name="Shapiro H."/>
            <person name="Aerts A."/>
            <person name="Otillar R.P."/>
            <person name="Terry A.Y."/>
            <person name="Boore J.L."/>
            <person name="Grigoriev I.V."/>
            <person name="Lindberg D.R."/>
            <person name="Seaver E.C."/>
            <person name="Weisblat D.A."/>
            <person name="Putnam N.H."/>
            <person name="Rokhsar D.S."/>
        </authorList>
    </citation>
    <scope>NUCLEOTIDE SEQUENCE [LARGE SCALE GENOMIC DNA]</scope>
</reference>
<dbReference type="Proteomes" id="UP000030746">
    <property type="component" value="Unassembled WGS sequence"/>
</dbReference>
<keyword evidence="5" id="KW-0472">Membrane</keyword>
<keyword evidence="8" id="KW-1185">Reference proteome</keyword>
<evidence type="ECO:0000259" key="6">
    <source>
        <dbReference type="Pfam" id="PF03024"/>
    </source>
</evidence>
<gene>
    <name evidence="7" type="ORF">LOTGIDRAFT_125346</name>
</gene>
<keyword evidence="5" id="KW-1133">Transmembrane helix</keyword>
<dbReference type="KEGG" id="lgi:LOTGIDRAFT_125346"/>
<name>V4A3I8_LOTGI</name>
<dbReference type="HOGENOM" id="CLU_070826_1_0_1"/>
<dbReference type="PANTHER" id="PTHR10517">
    <property type="entry name" value="FOLATE RECEPTOR"/>
    <property type="match status" value="1"/>
</dbReference>
<evidence type="ECO:0000313" key="7">
    <source>
        <dbReference type="EMBL" id="ESO89510.1"/>
    </source>
</evidence>
<dbReference type="OrthoDB" id="567542at2759"/>
<dbReference type="OMA" id="YNRCPAG"/>
<protein>
    <recommendedName>
        <fullName evidence="6">Folate receptor-like domain-containing protein</fullName>
    </recommendedName>
</protein>
<sequence>MSVEEYTDTCLDGQHHKKKPGPEADLFSFCSPWKKRSCCTEQITKQMHISDSWYNFNWNHCGDLSANCRSHFLQDLCFYECSPNTGPWLQPVKMKIRNEKFMHVPLCQVDCTNWWEDCKNDLTCTDNWGKNFNWTTGQNRCPVGSSCKKFSDIFSNSTNFCEIVWNYSWKVVADTESCMHLWFDAKIGNPNDKVALNRAELIISNSARVFSPFTFHLLLITGLFIYTLL</sequence>
<dbReference type="GO" id="GO:0038023">
    <property type="term" value="F:signaling receptor activity"/>
    <property type="evidence" value="ECO:0007669"/>
    <property type="project" value="TreeGrafter"/>
</dbReference>
<accession>V4A3I8</accession>
<dbReference type="InterPro" id="IPR018143">
    <property type="entry name" value="Folate_rcpt-like"/>
</dbReference>
<organism evidence="7 8">
    <name type="scientific">Lottia gigantea</name>
    <name type="common">Giant owl limpet</name>
    <dbReference type="NCBI Taxonomy" id="225164"/>
    <lineage>
        <taxon>Eukaryota</taxon>
        <taxon>Metazoa</taxon>
        <taxon>Spiralia</taxon>
        <taxon>Lophotrochozoa</taxon>
        <taxon>Mollusca</taxon>
        <taxon>Gastropoda</taxon>
        <taxon>Patellogastropoda</taxon>
        <taxon>Lottioidea</taxon>
        <taxon>Lottiidae</taxon>
        <taxon>Lottia</taxon>
    </lineage>
</organism>
<dbReference type="EMBL" id="KB202591">
    <property type="protein sequence ID" value="ESO89510.1"/>
    <property type="molecule type" value="Genomic_DNA"/>
</dbReference>
<dbReference type="CTD" id="20232479"/>
<evidence type="ECO:0000313" key="8">
    <source>
        <dbReference type="Proteomes" id="UP000030746"/>
    </source>
</evidence>